<dbReference type="Proteomes" id="UP000031163">
    <property type="component" value="Chromosome"/>
</dbReference>
<name>A0A0A8H3D9_9BACT</name>
<dbReference type="KEGG" id="cis:CINS_0410"/>
<dbReference type="EMBL" id="CP007770">
    <property type="protein sequence ID" value="AJC87409.1"/>
    <property type="molecule type" value="Genomic_DNA"/>
</dbReference>
<keyword evidence="1" id="KW-0732">Signal</keyword>
<feature type="signal peptide" evidence="1">
    <location>
        <begin position="1"/>
        <end position="17"/>
    </location>
</feature>
<dbReference type="InterPro" id="IPR036909">
    <property type="entry name" value="Cyt_c-like_dom_sf"/>
</dbReference>
<dbReference type="Gene3D" id="1.10.760.10">
    <property type="entry name" value="Cytochrome c-like domain"/>
    <property type="match status" value="1"/>
</dbReference>
<reference evidence="2 3" key="1">
    <citation type="journal article" date="2014" name="Genome Biol. Evol.">
        <title>Comparative Genomics of the Campylobacter lari Group.</title>
        <authorList>
            <person name="Miller W.G."/>
            <person name="Yee E."/>
            <person name="Chapman M.H."/>
            <person name="Smith T.P."/>
            <person name="Bono J.L."/>
            <person name="Huynh S."/>
            <person name="Parker C.T."/>
            <person name="Vandamme P."/>
            <person name="Luong K."/>
            <person name="Korlach J."/>
        </authorList>
    </citation>
    <scope>NUCLEOTIDE SEQUENCE [LARGE SCALE GENOMIC DNA]</scope>
    <source>
        <strain evidence="2 3">NCTC 12927</strain>
    </source>
</reference>
<evidence type="ECO:0000256" key="1">
    <source>
        <dbReference type="SAM" id="SignalP"/>
    </source>
</evidence>
<dbReference type="GO" id="GO:0020037">
    <property type="term" value="F:heme binding"/>
    <property type="evidence" value="ECO:0007669"/>
    <property type="project" value="InterPro"/>
</dbReference>
<proteinExistence type="predicted"/>
<feature type="chain" id="PRO_5002054142" evidence="1">
    <location>
        <begin position="18"/>
        <end position="177"/>
    </location>
</feature>
<dbReference type="STRING" id="1031564.CINS_0410"/>
<evidence type="ECO:0000313" key="3">
    <source>
        <dbReference type="Proteomes" id="UP000031163"/>
    </source>
</evidence>
<organism evidence="2 3">
    <name type="scientific">Campylobacter insulaenigrae NCTC 12927</name>
    <dbReference type="NCBI Taxonomy" id="1031564"/>
    <lineage>
        <taxon>Bacteria</taxon>
        <taxon>Pseudomonadati</taxon>
        <taxon>Campylobacterota</taxon>
        <taxon>Epsilonproteobacteria</taxon>
        <taxon>Campylobacterales</taxon>
        <taxon>Campylobacteraceae</taxon>
        <taxon>Campylobacter</taxon>
    </lineage>
</organism>
<accession>A0A0A8H3D9</accession>
<dbReference type="AlphaFoldDB" id="A0A0A8H3D9"/>
<protein>
    <submittedName>
        <fullName evidence="2">Molybdopterin-containing oxidoreductase I, DMSO/TMAO/BSO reductase family, monoheme c-type cytochrome</fullName>
    </submittedName>
</protein>
<gene>
    <name evidence="2" type="ORF">CINS_0410</name>
</gene>
<evidence type="ECO:0000313" key="2">
    <source>
        <dbReference type="EMBL" id="AJC87409.1"/>
    </source>
</evidence>
<dbReference type="GeneID" id="74431223"/>
<dbReference type="GO" id="GO:0009055">
    <property type="term" value="F:electron transfer activity"/>
    <property type="evidence" value="ECO:0007669"/>
    <property type="project" value="InterPro"/>
</dbReference>
<sequence length="177" mass="19975">MKKIILTLTLLASSILAKDMFIYSEKVDLLDSASKKVVGQIYEGSKVELIKEEGEYSLIKVKGEVVDTNPKSLAYTKDGIYLLLTLDSKNASSEMEFLVKSKDLTDKEIDAWDEIELTYYDTCTSCHAAHKPKEHLMEEWDAYLSAMQGFAKINDAEKNRILRFLQSHASNGPVNLD</sequence>
<dbReference type="RefSeq" id="WP_039649434.1">
    <property type="nucleotide sequence ID" value="NZ_CP007770.1"/>
</dbReference>
<dbReference type="HOGENOM" id="CLU_113255_0_0_7"/>